<feature type="disulfide bond" evidence="4">
    <location>
        <begin position="294"/>
        <end position="303"/>
    </location>
</feature>
<reference evidence="8" key="1">
    <citation type="submission" date="2025-08" db="UniProtKB">
        <authorList>
            <consortium name="RefSeq"/>
        </authorList>
    </citation>
    <scope>IDENTIFICATION</scope>
</reference>
<name>A0A8B8A1L7_ACAPL</name>
<dbReference type="PROSITE" id="PS50026">
    <property type="entry name" value="EGF_3"/>
    <property type="match status" value="3"/>
</dbReference>
<dbReference type="GO" id="GO:0004714">
    <property type="term" value="F:transmembrane receptor protein tyrosine kinase activity"/>
    <property type="evidence" value="ECO:0007669"/>
    <property type="project" value="InterPro"/>
</dbReference>
<feature type="chain" id="PRO_5034580403" evidence="5">
    <location>
        <begin position="21"/>
        <end position="374"/>
    </location>
</feature>
<feature type="domain" description="EGF-like" evidence="6">
    <location>
        <begin position="320"/>
        <end position="351"/>
    </location>
</feature>
<dbReference type="SUPFAM" id="SSF57196">
    <property type="entry name" value="EGF/Laminin"/>
    <property type="match status" value="1"/>
</dbReference>
<dbReference type="GO" id="GO:0007169">
    <property type="term" value="P:cell surface receptor protein tyrosine kinase signaling pathway"/>
    <property type="evidence" value="ECO:0007669"/>
    <property type="project" value="InterPro"/>
</dbReference>
<feature type="signal peptide" evidence="5">
    <location>
        <begin position="1"/>
        <end position="20"/>
    </location>
</feature>
<keyword evidence="5" id="KW-0732">Signal</keyword>
<dbReference type="GO" id="GO:0005524">
    <property type="term" value="F:ATP binding"/>
    <property type="evidence" value="ECO:0007669"/>
    <property type="project" value="InterPro"/>
</dbReference>
<dbReference type="PANTHER" id="PTHR24035">
    <property type="entry name" value="MULTIPLE EPIDERMAL GROWTH FACTOR-LIKE DOMAINS PROTEIN"/>
    <property type="match status" value="1"/>
</dbReference>
<dbReference type="OrthoDB" id="1668230at2759"/>
<evidence type="ECO:0000256" key="2">
    <source>
        <dbReference type="ARBA" id="ARBA00022737"/>
    </source>
</evidence>
<dbReference type="InterPro" id="IPR052108">
    <property type="entry name" value="MEGF/SIB"/>
</dbReference>
<comment type="caution">
    <text evidence="4">Lacks conserved residue(s) required for the propagation of feature annotation.</text>
</comment>
<accession>A0A8B8A1L7</accession>
<dbReference type="Gene3D" id="2.170.300.10">
    <property type="entry name" value="Tie2 ligand-binding domain superfamily"/>
    <property type="match status" value="2"/>
</dbReference>
<dbReference type="PROSITE" id="PS00022">
    <property type="entry name" value="EGF_1"/>
    <property type="match status" value="3"/>
</dbReference>
<keyword evidence="1 4" id="KW-0245">EGF-like domain</keyword>
<dbReference type="InterPro" id="IPR013783">
    <property type="entry name" value="Ig-like_fold"/>
</dbReference>
<dbReference type="Gene3D" id="2.10.25.10">
    <property type="entry name" value="Laminin"/>
    <property type="match status" value="1"/>
</dbReference>
<feature type="disulfide bond" evidence="4">
    <location>
        <begin position="247"/>
        <end position="256"/>
    </location>
</feature>
<dbReference type="InterPro" id="IPR000742">
    <property type="entry name" value="EGF"/>
</dbReference>
<dbReference type="PRINTS" id="PR00011">
    <property type="entry name" value="EGFLAMININ"/>
</dbReference>
<gene>
    <name evidence="8" type="primary">LOC110990781</name>
</gene>
<dbReference type="SMART" id="SM00181">
    <property type="entry name" value="EGF"/>
    <property type="match status" value="3"/>
</dbReference>
<dbReference type="Pfam" id="PF10430">
    <property type="entry name" value="Ig_Tie2_1"/>
    <property type="match status" value="1"/>
</dbReference>
<protein>
    <submittedName>
        <fullName evidence="8">Angiopoietin-1 receptor-like isoform X1</fullName>
    </submittedName>
</protein>
<dbReference type="GeneID" id="110990781"/>
<keyword evidence="3 4" id="KW-1015">Disulfide bond</keyword>
<dbReference type="GO" id="GO:0005886">
    <property type="term" value="C:plasma membrane"/>
    <property type="evidence" value="ECO:0007669"/>
    <property type="project" value="InterPro"/>
</dbReference>
<organism evidence="7 8">
    <name type="scientific">Acanthaster planci</name>
    <name type="common">Crown-of-thorns starfish</name>
    <dbReference type="NCBI Taxonomy" id="133434"/>
    <lineage>
        <taxon>Eukaryota</taxon>
        <taxon>Metazoa</taxon>
        <taxon>Echinodermata</taxon>
        <taxon>Eleutherozoa</taxon>
        <taxon>Asterozoa</taxon>
        <taxon>Asteroidea</taxon>
        <taxon>Valvatacea</taxon>
        <taxon>Valvatida</taxon>
        <taxon>Acanthasteridae</taxon>
        <taxon>Acanthaster</taxon>
    </lineage>
</organism>
<proteinExistence type="predicted"/>
<sequence length="374" mass="39741">MEDFVRCLLIILSLILNVTGDMVHLTMVTPTPYGAGSSASISCFRSSPDAGVALSFGRPFQIGLPGSTVQTSTTLPDGSTQSVNGQTVTQDLTSSNDATGLFYCEGSNRGLTTRVYSIVHSIRRKFEPTDGQVTRTIMTGDDVTLSVVKVNSDSSPFWRRTRNGIIGLNLTNQYQLDFVMSSADAVHGDLYTVIGIGVTLMDNHFSMIRLIVRGCVPSKWGPPNCEDVCDMCYNGGVCNDETGDCICPPGFSGPNCLTGKLIAWSQVGLSVCLSWCDMCYNGGVCDDETGDCICSPGFSGPNCLTGKLIAWSQVGLSVCLSWCDMCFNGGVCDDETGDCICPPGFSGPNCLTDLHATAANIRGLHVLDDSPRAG</sequence>
<keyword evidence="7" id="KW-1185">Reference proteome</keyword>
<dbReference type="Proteomes" id="UP000694845">
    <property type="component" value="Unplaced"/>
</dbReference>
<dbReference type="InterPro" id="IPR013032">
    <property type="entry name" value="EGF-like_CS"/>
</dbReference>
<evidence type="ECO:0000256" key="3">
    <source>
        <dbReference type="ARBA" id="ARBA00023157"/>
    </source>
</evidence>
<dbReference type="KEGG" id="aplc:110990781"/>
<evidence type="ECO:0000256" key="4">
    <source>
        <dbReference type="PROSITE-ProRule" id="PRU00076"/>
    </source>
</evidence>
<dbReference type="PROSITE" id="PS01186">
    <property type="entry name" value="EGF_2"/>
    <property type="match status" value="3"/>
</dbReference>
<dbReference type="RefSeq" id="XP_022111574.1">
    <property type="nucleotide sequence ID" value="XM_022255882.1"/>
</dbReference>
<evidence type="ECO:0000313" key="7">
    <source>
        <dbReference type="Proteomes" id="UP000694845"/>
    </source>
</evidence>
<dbReference type="PANTHER" id="PTHR24035:SF109">
    <property type="entry name" value="PROTEIN DRAPER"/>
    <property type="match status" value="1"/>
</dbReference>
<feature type="domain" description="EGF-like" evidence="6">
    <location>
        <begin position="226"/>
        <end position="257"/>
    </location>
</feature>
<feature type="disulfide bond" evidence="4">
    <location>
        <begin position="341"/>
        <end position="350"/>
    </location>
</feature>
<feature type="domain" description="EGF-like" evidence="6">
    <location>
        <begin position="273"/>
        <end position="304"/>
    </location>
</feature>
<dbReference type="AlphaFoldDB" id="A0A8B8A1L7"/>
<dbReference type="CDD" id="cd00054">
    <property type="entry name" value="EGF_CA"/>
    <property type="match status" value="2"/>
</dbReference>
<evidence type="ECO:0000259" key="6">
    <source>
        <dbReference type="PROSITE" id="PS50026"/>
    </source>
</evidence>
<keyword evidence="2" id="KW-0677">Repeat</keyword>
<dbReference type="Pfam" id="PF12661">
    <property type="entry name" value="hEGF"/>
    <property type="match status" value="3"/>
</dbReference>
<dbReference type="Gene3D" id="2.60.40.10">
    <property type="entry name" value="Immunoglobulins"/>
    <property type="match status" value="1"/>
</dbReference>
<dbReference type="InterPro" id="IPR018941">
    <property type="entry name" value="Tyr_kin_Tie2_Ig-like_dom-1_N"/>
</dbReference>
<evidence type="ECO:0000313" key="8">
    <source>
        <dbReference type="RefSeq" id="XP_022111574.1"/>
    </source>
</evidence>
<evidence type="ECO:0000256" key="5">
    <source>
        <dbReference type="SAM" id="SignalP"/>
    </source>
</evidence>
<dbReference type="OMA" id="YFRVHEY"/>
<evidence type="ECO:0000256" key="1">
    <source>
        <dbReference type="ARBA" id="ARBA00022536"/>
    </source>
</evidence>